<gene>
    <name evidence="2" type="ORF">C8D82_1372</name>
</gene>
<dbReference type="RefSeq" id="WP_116885565.1">
    <property type="nucleotide sequence ID" value="NZ_CABMMC010000111.1"/>
</dbReference>
<proteinExistence type="predicted"/>
<dbReference type="SUPFAM" id="SSF54523">
    <property type="entry name" value="Pili subunits"/>
    <property type="match status" value="1"/>
</dbReference>
<protein>
    <submittedName>
        <fullName evidence="2">Prepilin-type N-terminal cleavage/methylation domain-containing protein/prepilin-type processing-associated H-X9-DG protein</fullName>
    </submittedName>
</protein>
<dbReference type="EMBL" id="QEKH01000037">
    <property type="protein sequence ID" value="PVY36040.1"/>
    <property type="molecule type" value="Genomic_DNA"/>
</dbReference>
<evidence type="ECO:0000313" key="2">
    <source>
        <dbReference type="EMBL" id="PVY36040.1"/>
    </source>
</evidence>
<organism evidence="2 3">
    <name type="scientific">Victivallis vadensis</name>
    <dbReference type="NCBI Taxonomy" id="172901"/>
    <lineage>
        <taxon>Bacteria</taxon>
        <taxon>Pseudomonadati</taxon>
        <taxon>Lentisphaerota</taxon>
        <taxon>Lentisphaeria</taxon>
        <taxon>Victivallales</taxon>
        <taxon>Victivallaceae</taxon>
        <taxon>Victivallis</taxon>
    </lineage>
</organism>
<dbReference type="OrthoDB" id="188384at2"/>
<dbReference type="Pfam" id="PF07963">
    <property type="entry name" value="N_methyl"/>
    <property type="match status" value="2"/>
</dbReference>
<dbReference type="InterPro" id="IPR045584">
    <property type="entry name" value="Pilin-like"/>
</dbReference>
<dbReference type="NCBIfam" id="TIGR02532">
    <property type="entry name" value="IV_pilin_GFxxxE"/>
    <property type="match status" value="2"/>
</dbReference>
<reference evidence="2 3" key="1">
    <citation type="submission" date="2018-04" db="EMBL/GenBank/DDBJ databases">
        <title>Genomic Encyclopedia of Type Strains, Phase IV (KMG-IV): sequencing the most valuable type-strain genomes for metagenomic binning, comparative biology and taxonomic classification.</title>
        <authorList>
            <person name="Goeker M."/>
        </authorList>
    </citation>
    <scope>NUCLEOTIDE SEQUENCE [LARGE SCALE GENOMIC DNA]</scope>
    <source>
        <strain evidence="2 3">DSM 14823</strain>
    </source>
</reference>
<sequence>MARKRYFTLIELLIVIAIIALLSFPGEKKVGKEKPCNGMCVTSFLLMPLVGFAPPAPRKKARSDSRAPHRGIGARYLAAAPCRTLVGFAPPAPRKKARSDSRAPHRGIGVRYLAAAPCRTLVGFAPPAPRKKARSDSRAPTGALARVTWRRHLAARWWASPPPAPRKKRRFTLIELLIVIAIIAILAALLLPALNKARERARATGCLNNLKQVGSYMMIYAQDSEDCLPPTDNSTRYWSVALKDGGYLEYSDLMVCPAAWPFHFENVVFTYGMNIGPGYGFDESQFITLKRLQVPFHQQYYPKFSASTFPLLADTIAPGSAAGRPTEPKVQVRNFFYPSYNNGAGLGRPQGVDLRHGNRANMLFIDGHVSALAEGVLVDELGFRENGLVTY</sequence>
<keyword evidence="1" id="KW-0812">Transmembrane</keyword>
<dbReference type="AlphaFoldDB" id="A0A2U1AI41"/>
<comment type="caution">
    <text evidence="2">The sequence shown here is derived from an EMBL/GenBank/DDBJ whole genome shotgun (WGS) entry which is preliminary data.</text>
</comment>
<dbReference type="GeneID" id="78296834"/>
<keyword evidence="3" id="KW-1185">Reference proteome</keyword>
<dbReference type="Gene3D" id="3.30.700.10">
    <property type="entry name" value="Glycoprotein, Type 4 Pilin"/>
    <property type="match status" value="1"/>
</dbReference>
<feature type="transmembrane region" description="Helical" evidence="1">
    <location>
        <begin position="6"/>
        <end position="24"/>
    </location>
</feature>
<evidence type="ECO:0000256" key="1">
    <source>
        <dbReference type="SAM" id="Phobius"/>
    </source>
</evidence>
<feature type="transmembrane region" description="Helical" evidence="1">
    <location>
        <begin position="173"/>
        <end position="194"/>
    </location>
</feature>
<keyword evidence="1" id="KW-1133">Transmembrane helix</keyword>
<dbReference type="InterPro" id="IPR012902">
    <property type="entry name" value="N_methyl_site"/>
</dbReference>
<keyword evidence="1" id="KW-0472">Membrane</keyword>
<name>A0A2U1AI41_9BACT</name>
<feature type="transmembrane region" description="Helical" evidence="1">
    <location>
        <begin position="36"/>
        <end position="53"/>
    </location>
</feature>
<dbReference type="PANTHER" id="PTHR30093">
    <property type="entry name" value="GENERAL SECRETION PATHWAY PROTEIN G"/>
    <property type="match status" value="1"/>
</dbReference>
<dbReference type="Proteomes" id="UP000245959">
    <property type="component" value="Unassembled WGS sequence"/>
</dbReference>
<evidence type="ECO:0000313" key="3">
    <source>
        <dbReference type="Proteomes" id="UP000245959"/>
    </source>
</evidence>
<accession>A0A2U1AI41</accession>